<accession>A8NPK3</accession>
<dbReference type="AlphaFoldDB" id="A8NPK3"/>
<dbReference type="KEGG" id="cci:CC1G_11786"/>
<keyword evidence="1" id="KW-0472">Membrane</keyword>
<evidence type="ECO:0000313" key="2">
    <source>
        <dbReference type="EMBL" id="EAU86478.1"/>
    </source>
</evidence>
<dbReference type="EMBL" id="AACS02000012">
    <property type="protein sequence ID" value="EAU86478.1"/>
    <property type="molecule type" value="Genomic_DNA"/>
</dbReference>
<dbReference type="InParanoid" id="A8NPK3"/>
<evidence type="ECO:0000256" key="1">
    <source>
        <dbReference type="SAM" id="Phobius"/>
    </source>
</evidence>
<sequence>MAPPRKARHAAREPQPRRVVFTLRTVLYAIAFFLIFGLTVSELGLVSSQLHKYGEGYTNYPSKGYKHTLGLLLFSVIWSLLGVLGHPWLGIGATAIFSFSAAVFFGVGAGLIHLRTPFQGHSCSSKPVEEYPVEWQPYAEECAIIVSIQGCAWALWALYIFLMVGTIVHKFDIRRRPTPEGFYHSKP</sequence>
<name>A8NPK3_COPC7</name>
<reference evidence="2 3" key="1">
    <citation type="journal article" date="2010" name="Proc. Natl. Acad. Sci. U.S.A.">
        <title>Insights into evolution of multicellular fungi from the assembled chromosomes of the mushroom Coprinopsis cinerea (Coprinus cinereus).</title>
        <authorList>
            <person name="Stajich J.E."/>
            <person name="Wilke S.K."/>
            <person name="Ahren D."/>
            <person name="Au C.H."/>
            <person name="Birren B.W."/>
            <person name="Borodovsky M."/>
            <person name="Burns C."/>
            <person name="Canback B."/>
            <person name="Casselton L.A."/>
            <person name="Cheng C.K."/>
            <person name="Deng J."/>
            <person name="Dietrich F.S."/>
            <person name="Fargo D.C."/>
            <person name="Farman M.L."/>
            <person name="Gathman A.C."/>
            <person name="Goldberg J."/>
            <person name="Guigo R."/>
            <person name="Hoegger P.J."/>
            <person name="Hooker J.B."/>
            <person name="Huggins A."/>
            <person name="James T.Y."/>
            <person name="Kamada T."/>
            <person name="Kilaru S."/>
            <person name="Kodira C."/>
            <person name="Kues U."/>
            <person name="Kupfer D."/>
            <person name="Kwan H.S."/>
            <person name="Lomsadze A."/>
            <person name="Li W."/>
            <person name="Lilly W.W."/>
            <person name="Ma L.J."/>
            <person name="Mackey A.J."/>
            <person name="Manning G."/>
            <person name="Martin F."/>
            <person name="Muraguchi H."/>
            <person name="Natvig D.O."/>
            <person name="Palmerini H."/>
            <person name="Ramesh M.A."/>
            <person name="Rehmeyer C.J."/>
            <person name="Roe B.A."/>
            <person name="Shenoy N."/>
            <person name="Stanke M."/>
            <person name="Ter-Hovhannisyan V."/>
            <person name="Tunlid A."/>
            <person name="Velagapudi R."/>
            <person name="Vision T.J."/>
            <person name="Zeng Q."/>
            <person name="Zolan M.E."/>
            <person name="Pukkila P.J."/>
        </authorList>
    </citation>
    <scope>NUCLEOTIDE SEQUENCE [LARGE SCALE GENOMIC DNA]</scope>
    <source>
        <strain evidence="3">Okayama-7 / 130 / ATCC MYA-4618 / FGSC 9003</strain>
    </source>
</reference>
<keyword evidence="1" id="KW-0812">Transmembrane</keyword>
<protein>
    <recommendedName>
        <fullName evidence="4">MARVEL domain-containing protein</fullName>
    </recommendedName>
</protein>
<keyword evidence="3" id="KW-1185">Reference proteome</keyword>
<dbReference type="RefSeq" id="XP_001835352.1">
    <property type="nucleotide sequence ID" value="XM_001835300.2"/>
</dbReference>
<dbReference type="OMA" id="GIAWANW"/>
<dbReference type="VEuPathDB" id="FungiDB:CC1G_11786"/>
<gene>
    <name evidence="2" type="ORF">CC1G_11786</name>
</gene>
<feature type="transmembrane region" description="Helical" evidence="1">
    <location>
        <begin position="143"/>
        <end position="168"/>
    </location>
</feature>
<evidence type="ECO:0008006" key="4">
    <source>
        <dbReference type="Google" id="ProtNLM"/>
    </source>
</evidence>
<keyword evidence="1" id="KW-1133">Transmembrane helix</keyword>
<feature type="transmembrane region" description="Helical" evidence="1">
    <location>
        <begin position="21"/>
        <end position="45"/>
    </location>
</feature>
<organism evidence="2 3">
    <name type="scientific">Coprinopsis cinerea (strain Okayama-7 / 130 / ATCC MYA-4618 / FGSC 9003)</name>
    <name type="common">Inky cap fungus</name>
    <name type="synonym">Hormographiella aspergillata</name>
    <dbReference type="NCBI Taxonomy" id="240176"/>
    <lineage>
        <taxon>Eukaryota</taxon>
        <taxon>Fungi</taxon>
        <taxon>Dikarya</taxon>
        <taxon>Basidiomycota</taxon>
        <taxon>Agaricomycotina</taxon>
        <taxon>Agaricomycetes</taxon>
        <taxon>Agaricomycetidae</taxon>
        <taxon>Agaricales</taxon>
        <taxon>Agaricineae</taxon>
        <taxon>Psathyrellaceae</taxon>
        <taxon>Coprinopsis</taxon>
    </lineage>
</organism>
<feature type="transmembrane region" description="Helical" evidence="1">
    <location>
        <begin position="91"/>
        <end position="112"/>
    </location>
</feature>
<dbReference type="GeneID" id="6011883"/>
<comment type="caution">
    <text evidence="2">The sequence shown here is derived from an EMBL/GenBank/DDBJ whole genome shotgun (WGS) entry which is preliminary data.</text>
</comment>
<dbReference type="eggNOG" id="ENOG502SVXK">
    <property type="taxonomic scope" value="Eukaryota"/>
</dbReference>
<evidence type="ECO:0000313" key="3">
    <source>
        <dbReference type="Proteomes" id="UP000001861"/>
    </source>
</evidence>
<dbReference type="Proteomes" id="UP000001861">
    <property type="component" value="Unassembled WGS sequence"/>
</dbReference>
<feature type="transmembrane region" description="Helical" evidence="1">
    <location>
        <begin position="65"/>
        <end position="84"/>
    </location>
</feature>
<proteinExistence type="predicted"/>
<dbReference type="OrthoDB" id="2558918at2759"/>